<feature type="chain" id="PRO_5004796357" description="Alpha/beta hydrolase" evidence="1">
    <location>
        <begin position="21"/>
        <end position="285"/>
    </location>
</feature>
<dbReference type="Proteomes" id="UP000031637">
    <property type="component" value="Chromosome"/>
</dbReference>
<accession>W0SJJ0</accession>
<keyword evidence="1" id="KW-0732">Signal</keyword>
<proteinExistence type="predicted"/>
<dbReference type="OrthoDB" id="5451115at2"/>
<dbReference type="Gene3D" id="3.40.50.1820">
    <property type="entry name" value="alpha/beta hydrolase"/>
    <property type="match status" value="1"/>
</dbReference>
<dbReference type="AlphaFoldDB" id="W0SJJ0"/>
<dbReference type="KEGG" id="shd:SUTH_03594"/>
<dbReference type="SUPFAM" id="SSF53474">
    <property type="entry name" value="alpha/beta-Hydrolases"/>
    <property type="match status" value="1"/>
</dbReference>
<reference evidence="2 3" key="1">
    <citation type="journal article" date="2014" name="Syst. Appl. Microbiol.">
        <title>Complete genomes of freshwater sulfur oxidizers Sulfuricella denitrificans skB26 and Sulfuritalea hydrogenivorans sk43H: genetic insights into the sulfur oxidation pathway of betaproteobacteria.</title>
        <authorList>
            <person name="Watanabe T."/>
            <person name="Kojima H."/>
            <person name="Fukui M."/>
        </authorList>
    </citation>
    <scope>NUCLEOTIDE SEQUENCE [LARGE SCALE GENOMIC DNA]</scope>
    <source>
        <strain evidence="2">DSM22779</strain>
    </source>
</reference>
<dbReference type="HOGENOM" id="CLU_074075_0_0_4"/>
<evidence type="ECO:0000313" key="2">
    <source>
        <dbReference type="EMBL" id="BAO31364.1"/>
    </source>
</evidence>
<organism evidence="2 3">
    <name type="scientific">Sulfuritalea hydrogenivorans sk43H</name>
    <dbReference type="NCBI Taxonomy" id="1223802"/>
    <lineage>
        <taxon>Bacteria</taxon>
        <taxon>Pseudomonadati</taxon>
        <taxon>Pseudomonadota</taxon>
        <taxon>Betaproteobacteria</taxon>
        <taxon>Nitrosomonadales</taxon>
        <taxon>Sterolibacteriaceae</taxon>
        <taxon>Sulfuritalea</taxon>
    </lineage>
</organism>
<gene>
    <name evidence="2" type="ORF">SUTH_03594</name>
</gene>
<evidence type="ECO:0000256" key="1">
    <source>
        <dbReference type="SAM" id="SignalP"/>
    </source>
</evidence>
<protein>
    <recommendedName>
        <fullName evidence="4">Alpha/beta hydrolase</fullName>
    </recommendedName>
</protein>
<name>W0SJJ0_9PROT</name>
<feature type="signal peptide" evidence="1">
    <location>
        <begin position="1"/>
        <end position="20"/>
    </location>
</feature>
<evidence type="ECO:0000313" key="3">
    <source>
        <dbReference type="Proteomes" id="UP000031637"/>
    </source>
</evidence>
<evidence type="ECO:0008006" key="4">
    <source>
        <dbReference type="Google" id="ProtNLM"/>
    </source>
</evidence>
<dbReference type="STRING" id="1223802.SUTH_03594"/>
<dbReference type="RefSeq" id="WP_041101202.1">
    <property type="nucleotide sequence ID" value="NZ_AP012547.1"/>
</dbReference>
<dbReference type="EMBL" id="AP012547">
    <property type="protein sequence ID" value="BAO31364.1"/>
    <property type="molecule type" value="Genomic_DNA"/>
</dbReference>
<keyword evidence="3" id="KW-1185">Reference proteome</keyword>
<sequence>MLPGGSPIRAALLSAAFLFAALSGCSTSDSFRGAREIAQWAGEHGFTETAVKAGAFSLTAFVRKPSVPGDTLTIYIEGDGAAWTTPYHPPRDPTPTKPVSLALAAAHPSAAVVYLGRPCQYLDAVALRNCDSAYWTERRFAPEVVEAYDAAISRQKSALAARRIRLVGYSGGGVLATLLAARRDDVDLLVTVAAPLAVAEWAAWHKASVLTGSLDPAELRENVRLPRSRHFVGGKDEIVPAAIVESFVRRKGGDLEVIPGFDHECCWARDWGTLLGRVTGREVGK</sequence>
<dbReference type="InterPro" id="IPR029058">
    <property type="entry name" value="AB_hydrolase_fold"/>
</dbReference>